<gene>
    <name evidence="2" type="ORF">ACIB24_11090</name>
</gene>
<name>A0ABW8AMK5_9ACTN</name>
<dbReference type="EMBL" id="JBITLV010000003">
    <property type="protein sequence ID" value="MFI7587608.1"/>
    <property type="molecule type" value="Genomic_DNA"/>
</dbReference>
<dbReference type="Gene3D" id="1.10.1200.10">
    <property type="entry name" value="ACP-like"/>
    <property type="match status" value="1"/>
</dbReference>
<evidence type="ECO:0000313" key="2">
    <source>
        <dbReference type="EMBL" id="MFI7587608.1"/>
    </source>
</evidence>
<dbReference type="InterPro" id="IPR036736">
    <property type="entry name" value="ACP-like_sf"/>
</dbReference>
<keyword evidence="3" id="KW-1185">Reference proteome</keyword>
<accession>A0ABW8AMK5</accession>
<dbReference type="SUPFAM" id="SSF47336">
    <property type="entry name" value="ACP-like"/>
    <property type="match status" value="1"/>
</dbReference>
<evidence type="ECO:0000313" key="3">
    <source>
        <dbReference type="Proteomes" id="UP001612915"/>
    </source>
</evidence>
<feature type="domain" description="Carrier" evidence="1">
    <location>
        <begin position="10"/>
        <end position="73"/>
    </location>
</feature>
<dbReference type="Proteomes" id="UP001612915">
    <property type="component" value="Unassembled WGS sequence"/>
</dbReference>
<dbReference type="Pfam" id="PF00550">
    <property type="entry name" value="PP-binding"/>
    <property type="match status" value="1"/>
</dbReference>
<sequence>MSDPTMDLMVRAVVARQLQVPPDDVTADLDLYECMIDDEQAVALLAEMGRALDVRFPDDFLDGLHTYADLTTAVRVSLS</sequence>
<comment type="caution">
    <text evidence="2">The sequence shown here is derived from an EMBL/GenBank/DDBJ whole genome shotgun (WGS) entry which is preliminary data.</text>
</comment>
<dbReference type="RefSeq" id="WP_398279614.1">
    <property type="nucleotide sequence ID" value="NZ_JBITLV010000003.1"/>
</dbReference>
<proteinExistence type="predicted"/>
<dbReference type="InterPro" id="IPR009081">
    <property type="entry name" value="PP-bd_ACP"/>
</dbReference>
<reference evidence="2 3" key="1">
    <citation type="submission" date="2024-10" db="EMBL/GenBank/DDBJ databases">
        <title>The Natural Products Discovery Center: Release of the First 8490 Sequenced Strains for Exploring Actinobacteria Biosynthetic Diversity.</title>
        <authorList>
            <person name="Kalkreuter E."/>
            <person name="Kautsar S.A."/>
            <person name="Yang D."/>
            <person name="Bader C.D."/>
            <person name="Teijaro C.N."/>
            <person name="Fluegel L."/>
            <person name="Davis C.M."/>
            <person name="Simpson J.R."/>
            <person name="Lauterbach L."/>
            <person name="Steele A.D."/>
            <person name="Gui C."/>
            <person name="Meng S."/>
            <person name="Li G."/>
            <person name="Viehrig K."/>
            <person name="Ye F."/>
            <person name="Su P."/>
            <person name="Kiefer A.F."/>
            <person name="Nichols A."/>
            <person name="Cepeda A.J."/>
            <person name="Yan W."/>
            <person name="Fan B."/>
            <person name="Jiang Y."/>
            <person name="Adhikari A."/>
            <person name="Zheng C.-J."/>
            <person name="Schuster L."/>
            <person name="Cowan T.M."/>
            <person name="Smanski M.J."/>
            <person name="Chevrette M.G."/>
            <person name="De Carvalho L.P.S."/>
            <person name="Shen B."/>
        </authorList>
    </citation>
    <scope>NUCLEOTIDE SEQUENCE [LARGE SCALE GENOMIC DNA]</scope>
    <source>
        <strain evidence="2 3">NPDC049639</strain>
    </source>
</reference>
<evidence type="ECO:0000259" key="1">
    <source>
        <dbReference type="Pfam" id="PF00550"/>
    </source>
</evidence>
<protein>
    <submittedName>
        <fullName evidence="2">Acyl carrier protein</fullName>
    </submittedName>
</protein>
<organism evidence="2 3">
    <name type="scientific">Spongisporangium articulatum</name>
    <dbReference type="NCBI Taxonomy" id="3362603"/>
    <lineage>
        <taxon>Bacteria</taxon>
        <taxon>Bacillati</taxon>
        <taxon>Actinomycetota</taxon>
        <taxon>Actinomycetes</taxon>
        <taxon>Kineosporiales</taxon>
        <taxon>Kineosporiaceae</taxon>
        <taxon>Spongisporangium</taxon>
    </lineage>
</organism>